<dbReference type="AlphaFoldDB" id="B6WRG2"/>
<evidence type="ECO:0000313" key="2">
    <source>
        <dbReference type="Proteomes" id="UP000003676"/>
    </source>
</evidence>
<name>B6WRG2_9BACT</name>
<organism evidence="1 2">
    <name type="scientific">Desulfovibrio piger ATCC 29098</name>
    <dbReference type="NCBI Taxonomy" id="411464"/>
    <lineage>
        <taxon>Bacteria</taxon>
        <taxon>Pseudomonadati</taxon>
        <taxon>Thermodesulfobacteriota</taxon>
        <taxon>Desulfovibrionia</taxon>
        <taxon>Desulfovibrionales</taxon>
        <taxon>Desulfovibrionaceae</taxon>
        <taxon>Desulfovibrio</taxon>
    </lineage>
</organism>
<accession>B6WRG2</accession>
<proteinExistence type="predicted"/>
<reference evidence="1 2" key="2">
    <citation type="submission" date="2008-10" db="EMBL/GenBank/DDBJ databases">
        <authorList>
            <person name="Fulton L."/>
            <person name="Clifton S."/>
            <person name="Fulton B."/>
            <person name="Xu J."/>
            <person name="Minx P."/>
            <person name="Pepin K.H."/>
            <person name="Johnson M."/>
            <person name="Bhonagiri V."/>
            <person name="Nash W.E."/>
            <person name="Mardis E.R."/>
            <person name="Wilson R.K."/>
        </authorList>
    </citation>
    <scope>NUCLEOTIDE SEQUENCE [LARGE SCALE GENOMIC DNA]</scope>
    <source>
        <strain evidence="1 2">ATCC 29098</strain>
    </source>
</reference>
<reference evidence="1 2" key="1">
    <citation type="submission" date="2008-10" db="EMBL/GenBank/DDBJ databases">
        <title>Draft genome sequence of Desulvovibrio piger (ATCC 29098).</title>
        <authorList>
            <person name="Sudarsanam P."/>
            <person name="Ley R."/>
            <person name="Guruge J."/>
            <person name="Turnbaugh P.J."/>
            <person name="Mahowald M."/>
            <person name="Liep D."/>
            <person name="Gordon J."/>
        </authorList>
    </citation>
    <scope>NUCLEOTIDE SEQUENCE [LARGE SCALE GENOMIC DNA]</scope>
    <source>
        <strain evidence="1 2">ATCC 29098</strain>
    </source>
</reference>
<gene>
    <name evidence="1" type="ORF">DESPIG_00653</name>
</gene>
<dbReference type="HOGENOM" id="CLU_3269098_0_0_7"/>
<comment type="caution">
    <text evidence="1">The sequence shown here is derived from an EMBL/GenBank/DDBJ whole genome shotgun (WGS) entry which is preliminary data.</text>
</comment>
<dbReference type="EMBL" id="ABXU01000023">
    <property type="protein sequence ID" value="EEB34380.1"/>
    <property type="molecule type" value="Genomic_DNA"/>
</dbReference>
<protein>
    <submittedName>
        <fullName evidence="1">Uncharacterized protein</fullName>
    </submittedName>
</protein>
<dbReference type="Proteomes" id="UP000003676">
    <property type="component" value="Unassembled WGS sequence"/>
</dbReference>
<sequence>MLRSRNGIVDKTLFALEKGQKGIFFAEKLFFSIKINYINML</sequence>
<evidence type="ECO:0000313" key="1">
    <source>
        <dbReference type="EMBL" id="EEB34380.1"/>
    </source>
</evidence>